<feature type="repeat" description="Filamin" evidence="2">
    <location>
        <begin position="70"/>
        <end position="117"/>
    </location>
</feature>
<keyword evidence="1" id="KW-0677">Repeat</keyword>
<organism evidence="5">
    <name type="scientific">Schistosoma curassoni</name>
    <dbReference type="NCBI Taxonomy" id="6186"/>
    <lineage>
        <taxon>Eukaryota</taxon>
        <taxon>Metazoa</taxon>
        <taxon>Spiralia</taxon>
        <taxon>Lophotrochozoa</taxon>
        <taxon>Platyhelminthes</taxon>
        <taxon>Trematoda</taxon>
        <taxon>Digenea</taxon>
        <taxon>Strigeidida</taxon>
        <taxon>Schistosomatoidea</taxon>
        <taxon>Schistosomatidae</taxon>
        <taxon>Schistosoma</taxon>
    </lineage>
</organism>
<dbReference type="AlphaFoldDB" id="A0A183K0R8"/>
<name>A0A183K0R8_9TREM</name>
<dbReference type="Proteomes" id="UP000279833">
    <property type="component" value="Unassembled WGS sequence"/>
</dbReference>
<dbReference type="PANTHER" id="PTHR38537">
    <property type="entry name" value="JITTERBUG, ISOFORM N"/>
    <property type="match status" value="1"/>
</dbReference>
<evidence type="ECO:0000256" key="1">
    <source>
        <dbReference type="ARBA" id="ARBA00022737"/>
    </source>
</evidence>
<evidence type="ECO:0000313" key="3">
    <source>
        <dbReference type="EMBL" id="VDP31528.1"/>
    </source>
</evidence>
<dbReference type="Gene3D" id="2.60.40.10">
    <property type="entry name" value="Immunoglobulins"/>
    <property type="match status" value="2"/>
</dbReference>
<reference evidence="3 4" key="2">
    <citation type="submission" date="2018-11" db="EMBL/GenBank/DDBJ databases">
        <authorList>
            <consortium name="Pathogen Informatics"/>
        </authorList>
    </citation>
    <scope>NUCLEOTIDE SEQUENCE [LARGE SCALE GENOMIC DNA]</scope>
    <source>
        <strain evidence="3">Dakar</strain>
        <strain evidence="4">Dakar, Senegal</strain>
    </source>
</reference>
<accession>A0A183K0R8</accession>
<evidence type="ECO:0000313" key="5">
    <source>
        <dbReference type="WBParaSite" id="SCUD_0000858101-mRNA-1"/>
    </source>
</evidence>
<evidence type="ECO:0000313" key="4">
    <source>
        <dbReference type="Proteomes" id="UP000279833"/>
    </source>
</evidence>
<dbReference type="PROSITE" id="PS50194">
    <property type="entry name" value="FILAMIN_REPEAT"/>
    <property type="match status" value="2"/>
</dbReference>
<dbReference type="GO" id="GO:0051015">
    <property type="term" value="F:actin filament binding"/>
    <property type="evidence" value="ECO:0007669"/>
    <property type="project" value="InterPro"/>
</dbReference>
<gene>
    <name evidence="3" type="ORF">SCUD_LOCUS8584</name>
</gene>
<dbReference type="EMBL" id="UZAK01032813">
    <property type="protein sequence ID" value="VDP31528.1"/>
    <property type="molecule type" value="Genomic_DNA"/>
</dbReference>
<keyword evidence="4" id="KW-1185">Reference proteome</keyword>
<sequence>MCFISIDSSYIGVATVDRVGRTTPAHIVPRSNQPGVYDVTYVPDTDGPCQIEVKQAGNHVARSPFTQHVLPAFEPQRVRVTGEGVHPTRPLGLPATQPTSFQVDTRDAGLGDLELSVMVSLHNISY</sequence>
<dbReference type="WBParaSite" id="SCUD_0000858101-mRNA-1">
    <property type="protein sequence ID" value="SCUD_0000858101-mRNA-1"/>
    <property type="gene ID" value="SCUD_0000858101"/>
</dbReference>
<feature type="repeat" description="Filamin" evidence="2">
    <location>
        <begin position="32"/>
        <end position="69"/>
    </location>
</feature>
<protein>
    <submittedName>
        <fullName evidence="5">Carboxypeptidase regulatory-like domain-containing protein</fullName>
    </submittedName>
</protein>
<proteinExistence type="predicted"/>
<reference evidence="5" key="1">
    <citation type="submission" date="2016-06" db="UniProtKB">
        <authorList>
            <consortium name="WormBaseParasite"/>
        </authorList>
    </citation>
    <scope>IDENTIFICATION</scope>
</reference>
<dbReference type="SUPFAM" id="SSF81296">
    <property type="entry name" value="E set domains"/>
    <property type="match status" value="2"/>
</dbReference>
<dbReference type="Pfam" id="PF00630">
    <property type="entry name" value="Filamin"/>
    <property type="match status" value="1"/>
</dbReference>
<dbReference type="InterPro" id="IPR044801">
    <property type="entry name" value="Filamin"/>
</dbReference>
<dbReference type="InterPro" id="IPR017868">
    <property type="entry name" value="Filamin/ABP280_repeat-like"/>
</dbReference>
<dbReference type="PANTHER" id="PTHR38537:SF8">
    <property type="entry name" value="FILAMIN-A"/>
    <property type="match status" value="1"/>
</dbReference>
<evidence type="ECO:0000256" key="2">
    <source>
        <dbReference type="PROSITE-ProRule" id="PRU00087"/>
    </source>
</evidence>
<dbReference type="STRING" id="6186.A0A183K0R8"/>
<dbReference type="GO" id="GO:0030036">
    <property type="term" value="P:actin cytoskeleton organization"/>
    <property type="evidence" value="ECO:0007669"/>
    <property type="project" value="InterPro"/>
</dbReference>
<dbReference type="InterPro" id="IPR014756">
    <property type="entry name" value="Ig_E-set"/>
</dbReference>
<dbReference type="InterPro" id="IPR013783">
    <property type="entry name" value="Ig-like_fold"/>
</dbReference>